<reference evidence="1" key="1">
    <citation type="journal article" date="2014" name="Int. J. Syst. Evol. Microbiol.">
        <title>Complete genome sequence of Corynebacterium casei LMG S-19264T (=DSM 44701T), isolated from a smear-ripened cheese.</title>
        <authorList>
            <consortium name="US DOE Joint Genome Institute (JGI-PGF)"/>
            <person name="Walter F."/>
            <person name="Albersmeier A."/>
            <person name="Kalinowski J."/>
            <person name="Ruckert C."/>
        </authorList>
    </citation>
    <scope>NUCLEOTIDE SEQUENCE</scope>
    <source>
        <strain evidence="1">KCTC 12870</strain>
    </source>
</reference>
<evidence type="ECO:0000313" key="1">
    <source>
        <dbReference type="EMBL" id="GHC12703.1"/>
    </source>
</evidence>
<keyword evidence="2" id="KW-1185">Reference proteome</keyword>
<name>A0A8J3DIR7_9BACT</name>
<evidence type="ECO:0000313" key="2">
    <source>
        <dbReference type="Proteomes" id="UP000642829"/>
    </source>
</evidence>
<dbReference type="Proteomes" id="UP000642829">
    <property type="component" value="Unassembled WGS sequence"/>
</dbReference>
<reference evidence="1" key="2">
    <citation type="submission" date="2020-09" db="EMBL/GenBank/DDBJ databases">
        <authorList>
            <person name="Sun Q."/>
            <person name="Kim S."/>
        </authorList>
    </citation>
    <scope>NUCLEOTIDE SEQUENCE</scope>
    <source>
        <strain evidence="1">KCTC 12870</strain>
    </source>
</reference>
<proteinExistence type="predicted"/>
<protein>
    <submittedName>
        <fullName evidence="1">Uncharacterized protein</fullName>
    </submittedName>
</protein>
<comment type="caution">
    <text evidence="1">The sequence shown here is derived from an EMBL/GenBank/DDBJ whole genome shotgun (WGS) entry which is preliminary data.</text>
</comment>
<dbReference type="EMBL" id="BMXG01000029">
    <property type="protein sequence ID" value="GHC12703.1"/>
    <property type="molecule type" value="Genomic_DNA"/>
</dbReference>
<accession>A0A8J3DIR7</accession>
<sequence>MIVFALKRNANDAANRRAQENQSEVELVVSQPEPVQQIPANLTLENIIVRHLTATKINEVTTLKLKASLSMGEQDAPTDVHAVTLYFRRPNYIRRILEHDGMRFDMGFDGQNIWAQQIGRNGVAREFDQLTDEHKKQFRDASNIGSYLWRYETEPEHFTRLEDTIMGGMPAHVIAYETEQERVLTYIDVMSFYEIGRKEAAKGTGEKAVYMSMSDHQNTNGVVMPHRIISSVDGEQYSSVTIENAEINAGLPSYIFNAPDVRYTVK</sequence>
<gene>
    <name evidence="1" type="ORF">GCM10007047_32620</name>
</gene>
<dbReference type="AlphaFoldDB" id="A0A8J3DIR7"/>
<organism evidence="1 2">
    <name type="scientific">Cerasicoccus arenae</name>
    <dbReference type="NCBI Taxonomy" id="424488"/>
    <lineage>
        <taxon>Bacteria</taxon>
        <taxon>Pseudomonadati</taxon>
        <taxon>Verrucomicrobiota</taxon>
        <taxon>Opitutia</taxon>
        <taxon>Puniceicoccales</taxon>
        <taxon>Cerasicoccaceae</taxon>
        <taxon>Cerasicoccus</taxon>
    </lineage>
</organism>